<accession>A0ABW9HJT5</accession>
<dbReference type="PROSITE" id="PS50043">
    <property type="entry name" value="HTH_LUXR_2"/>
    <property type="match status" value="1"/>
</dbReference>
<protein>
    <submittedName>
        <fullName evidence="5">LuxR C-terminal-related transcriptional regulator</fullName>
    </submittedName>
</protein>
<comment type="caution">
    <text evidence="5">The sequence shown here is derived from an EMBL/GenBank/DDBJ whole genome shotgun (WGS) entry which is preliminary data.</text>
</comment>
<dbReference type="Pfam" id="PF00196">
    <property type="entry name" value="GerE"/>
    <property type="match status" value="1"/>
</dbReference>
<dbReference type="SUPFAM" id="SSF46894">
    <property type="entry name" value="C-terminal effector domain of the bipartite response regulators"/>
    <property type="match status" value="1"/>
</dbReference>
<dbReference type="SMART" id="SM00421">
    <property type="entry name" value="HTH_LUXR"/>
    <property type="match status" value="1"/>
</dbReference>
<sequence length="221" mass="24212">MALVSHRAPEPTVLAGLANRPVREPRDLRAQDDVLLFYGTGMARELERFSAGAVTTLPPAVLLAPRLDWDDVHLALRHGAACYLLEKRRPAPLADVLACACRGVSSFDPSIVAELFRRATTSEVREAPDRCSALPRLTSRERQIMELLASGNRVCDIAEQLFLSTRTVRNNLGRVYGKLGARNQAEAILYWLGRLEPSARRDATTCAAERVGVRGGARSPA</sequence>
<dbReference type="PROSITE" id="PS00622">
    <property type="entry name" value="HTH_LUXR_1"/>
    <property type="match status" value="1"/>
</dbReference>
<dbReference type="InterPro" id="IPR016032">
    <property type="entry name" value="Sig_transdc_resp-reg_C-effctor"/>
</dbReference>
<dbReference type="Gene3D" id="3.40.50.2300">
    <property type="match status" value="1"/>
</dbReference>
<evidence type="ECO:0000259" key="4">
    <source>
        <dbReference type="PROSITE" id="PS50043"/>
    </source>
</evidence>
<dbReference type="PANTHER" id="PTHR44688">
    <property type="entry name" value="DNA-BINDING TRANSCRIPTIONAL ACTIVATOR DEVR_DOSR"/>
    <property type="match status" value="1"/>
</dbReference>
<dbReference type="RefSeq" id="WP_409120687.1">
    <property type="nucleotide sequence ID" value="NZ_JBJVNI010000003.1"/>
</dbReference>
<dbReference type="PRINTS" id="PR00038">
    <property type="entry name" value="HTHLUXR"/>
</dbReference>
<keyword evidence="2" id="KW-0238">DNA-binding</keyword>
<organism evidence="5 6">
    <name type="scientific">Streptomyces niveiscabiei</name>
    <dbReference type="NCBI Taxonomy" id="164115"/>
    <lineage>
        <taxon>Bacteria</taxon>
        <taxon>Bacillati</taxon>
        <taxon>Actinomycetota</taxon>
        <taxon>Actinomycetes</taxon>
        <taxon>Kitasatosporales</taxon>
        <taxon>Streptomycetaceae</taxon>
        <taxon>Streptomyces</taxon>
    </lineage>
</organism>
<gene>
    <name evidence="5" type="ORF">ACKI18_06310</name>
</gene>
<dbReference type="Proteomes" id="UP001631957">
    <property type="component" value="Unassembled WGS sequence"/>
</dbReference>
<keyword evidence="1" id="KW-0805">Transcription regulation</keyword>
<evidence type="ECO:0000256" key="1">
    <source>
        <dbReference type="ARBA" id="ARBA00023015"/>
    </source>
</evidence>
<proteinExistence type="predicted"/>
<evidence type="ECO:0000313" key="5">
    <source>
        <dbReference type="EMBL" id="MFM9608323.1"/>
    </source>
</evidence>
<keyword evidence="3" id="KW-0804">Transcription</keyword>
<feature type="domain" description="HTH luxR-type" evidence="4">
    <location>
        <begin position="130"/>
        <end position="195"/>
    </location>
</feature>
<evidence type="ECO:0000313" key="6">
    <source>
        <dbReference type="Proteomes" id="UP001631957"/>
    </source>
</evidence>
<evidence type="ECO:0000256" key="2">
    <source>
        <dbReference type="ARBA" id="ARBA00023125"/>
    </source>
</evidence>
<dbReference type="EMBL" id="JBJVNI010000003">
    <property type="protein sequence ID" value="MFM9608323.1"/>
    <property type="molecule type" value="Genomic_DNA"/>
</dbReference>
<dbReference type="CDD" id="cd06170">
    <property type="entry name" value="LuxR_C_like"/>
    <property type="match status" value="1"/>
</dbReference>
<dbReference type="InterPro" id="IPR000792">
    <property type="entry name" value="Tscrpt_reg_LuxR_C"/>
</dbReference>
<keyword evidence="6" id="KW-1185">Reference proteome</keyword>
<name>A0ABW9HJT5_9ACTN</name>
<evidence type="ECO:0000256" key="3">
    <source>
        <dbReference type="ARBA" id="ARBA00023163"/>
    </source>
</evidence>
<dbReference type="PANTHER" id="PTHR44688:SF16">
    <property type="entry name" value="DNA-BINDING TRANSCRIPTIONAL ACTIVATOR DEVR_DOSR"/>
    <property type="match status" value="1"/>
</dbReference>
<reference evidence="5 6" key="1">
    <citation type="submission" date="2024-12" db="EMBL/GenBank/DDBJ databases">
        <title>Forecasting of Potato common scab and diversities of Pathogenic streptomyces spp. in china.</title>
        <authorList>
            <person name="Handique U."/>
            <person name="Wu J."/>
        </authorList>
    </citation>
    <scope>NUCLEOTIDE SEQUENCE [LARGE SCALE GENOMIC DNA]</scope>
    <source>
        <strain evidence="5 6">ZRIMU1530</strain>
    </source>
</reference>